<dbReference type="PANTHER" id="PTHR11848">
    <property type="entry name" value="TGF-BETA FAMILY"/>
    <property type="match status" value="1"/>
</dbReference>
<dbReference type="PANTHER" id="PTHR11848:SF263">
    <property type="entry name" value="PROTEIN DECAPENTAPLEGIC"/>
    <property type="match status" value="1"/>
</dbReference>
<dbReference type="InterPro" id="IPR029034">
    <property type="entry name" value="Cystine-knot_cytokine"/>
</dbReference>
<sequence length="652" mass="73625">MISDAPPARKFHITITKQSINSDKMYKIKRLLHIHIILIYFTFIYSQGYSSSHKQAHASSEETTPITTPISDEMTEEQARDLRKEYKALAMERLFDIKGKPSQEVPTNTKTKLNVPSAMLKQYIGYRDEVRAVVPDDQDFFGRINIDAFGPSENIWTTARIGDFDVEVEMPSSDGSVGSESFRSEDASHIGLLPLACDPEDIPLNIAPTLPPHLPGMKANEEFVTVHLKYNLSQEIYSSPTAASDFKRAELRLTRERVNHCDSDDCTKTPISFFANQEGQSDKIHKTGSRRTESHKLPRYQMVYILPVHGYDKFNEPQTSIHTTRRIDTRRTTPLSFDISEIVREWLEHPERNFGIIVRIANDDKQATVFDRPRTNKREANSSLANDSDVGIETTKPELGVLEHVRLKRAFQSKSDNYEIWRDKQPSILIWSKPERQDTPRRHVKRHHSEQEGMQADEPDTTTADYQHTSTVTIASHEETQHTTHVTHTDKPPHATSSGSHSKREHVPTATSSSGGRRGAQAARASSSGRPTSQQGSRPKGKGRPAVKQSDKCSKRSLNINFDEVGWSSWIIAPHSYNANYCSGDCNWPLSDTQNSTNHAIIQSIYRSVGRLVPKSCCAPVKLGRMAILYQLDGIVQMRLYDDMIVEACGCL</sequence>
<dbReference type="FunFam" id="2.10.90.10:FF:000001">
    <property type="entry name" value="Bone morphogenetic protein 4"/>
    <property type="match status" value="1"/>
</dbReference>
<dbReference type="EMBL" id="GGYP01005495">
    <property type="protein sequence ID" value="MDE50266.1"/>
    <property type="molecule type" value="Transcribed_RNA"/>
</dbReference>
<keyword evidence="6" id="KW-1015">Disulfide bond</keyword>
<name>A0A6G1SIA1_9ACAR</name>
<keyword evidence="10" id="KW-0472">Membrane</keyword>
<dbReference type="Pfam" id="PF00019">
    <property type="entry name" value="TGF_beta"/>
    <property type="match status" value="1"/>
</dbReference>
<dbReference type="GO" id="GO:0005125">
    <property type="term" value="F:cytokine activity"/>
    <property type="evidence" value="ECO:0007669"/>
    <property type="project" value="TreeGrafter"/>
</dbReference>
<dbReference type="SMART" id="SM00204">
    <property type="entry name" value="TGFB"/>
    <property type="match status" value="1"/>
</dbReference>
<accession>A0A6G1SIA1</accession>
<keyword evidence="10" id="KW-0812">Transmembrane</keyword>
<keyword evidence="5 8" id="KW-0339">Growth factor</keyword>
<dbReference type="Gene3D" id="2.10.90.10">
    <property type="entry name" value="Cystine-knot cytokines"/>
    <property type="match status" value="1"/>
</dbReference>
<reference evidence="12" key="1">
    <citation type="submission" date="2018-10" db="EMBL/GenBank/DDBJ databases">
        <title>Transcriptome assembly of Aceria tosichella (Wheat curl mite) Type 2.</title>
        <authorList>
            <person name="Scully E.D."/>
            <person name="Geib S.M."/>
            <person name="Palmer N.A."/>
            <person name="Gupta A.K."/>
            <person name="Sarath G."/>
            <person name="Tatineni S."/>
        </authorList>
    </citation>
    <scope>NUCLEOTIDE SEQUENCE</scope>
    <source>
        <strain evidence="12">LincolnNE</strain>
    </source>
</reference>
<dbReference type="PROSITE" id="PS51362">
    <property type="entry name" value="TGF_BETA_2"/>
    <property type="match status" value="1"/>
</dbReference>
<dbReference type="InterPro" id="IPR017948">
    <property type="entry name" value="TGFb_CS"/>
</dbReference>
<evidence type="ECO:0000256" key="8">
    <source>
        <dbReference type="RuleBase" id="RU000354"/>
    </source>
</evidence>
<evidence type="ECO:0000256" key="3">
    <source>
        <dbReference type="ARBA" id="ARBA00022525"/>
    </source>
</evidence>
<dbReference type="AlphaFoldDB" id="A0A6G1SIA1"/>
<evidence type="ECO:0000256" key="9">
    <source>
        <dbReference type="SAM" id="MobiDB-lite"/>
    </source>
</evidence>
<evidence type="ECO:0000259" key="11">
    <source>
        <dbReference type="PROSITE" id="PS51362"/>
    </source>
</evidence>
<keyword evidence="10" id="KW-1133">Transmembrane helix</keyword>
<feature type="compositionally biased region" description="Low complexity" evidence="9">
    <location>
        <begin position="512"/>
        <end position="530"/>
    </location>
</feature>
<evidence type="ECO:0000256" key="2">
    <source>
        <dbReference type="ARBA" id="ARBA00006656"/>
    </source>
</evidence>
<feature type="domain" description="TGF-beta family profile" evidence="11">
    <location>
        <begin position="538"/>
        <end position="652"/>
    </location>
</feature>
<proteinExistence type="inferred from homology"/>
<feature type="region of interest" description="Disordered" evidence="9">
    <location>
        <begin position="478"/>
        <end position="553"/>
    </location>
</feature>
<feature type="transmembrane region" description="Helical" evidence="10">
    <location>
        <begin position="31"/>
        <end position="49"/>
    </location>
</feature>
<dbReference type="InterPro" id="IPR001839">
    <property type="entry name" value="TGF-b_C"/>
</dbReference>
<feature type="region of interest" description="Disordered" evidence="9">
    <location>
        <begin position="431"/>
        <end position="463"/>
    </location>
</feature>
<evidence type="ECO:0000256" key="5">
    <source>
        <dbReference type="ARBA" id="ARBA00023030"/>
    </source>
</evidence>
<evidence type="ECO:0000256" key="1">
    <source>
        <dbReference type="ARBA" id="ARBA00004613"/>
    </source>
</evidence>
<dbReference type="PROSITE" id="PS00250">
    <property type="entry name" value="TGF_BETA_1"/>
    <property type="match status" value="1"/>
</dbReference>
<dbReference type="InterPro" id="IPR015615">
    <property type="entry name" value="TGF-beta-rel"/>
</dbReference>
<comment type="subcellular location">
    <subcellularLocation>
        <location evidence="1">Secreted</location>
    </subcellularLocation>
</comment>
<keyword evidence="4" id="KW-0732">Signal</keyword>
<dbReference type="InterPro" id="IPR001111">
    <property type="entry name" value="TGF-b_propeptide"/>
</dbReference>
<protein>
    <submittedName>
        <fullName evidence="12">Bone morphogenetic protein 4</fullName>
    </submittedName>
</protein>
<feature type="compositionally biased region" description="Basic and acidic residues" evidence="9">
    <location>
        <begin position="478"/>
        <end position="493"/>
    </location>
</feature>
<dbReference type="Gene3D" id="2.60.120.970">
    <property type="match status" value="1"/>
</dbReference>
<keyword evidence="3" id="KW-0964">Secreted</keyword>
<evidence type="ECO:0000256" key="7">
    <source>
        <dbReference type="ARBA" id="ARBA00023180"/>
    </source>
</evidence>
<dbReference type="GO" id="GO:0005615">
    <property type="term" value="C:extracellular space"/>
    <property type="evidence" value="ECO:0007669"/>
    <property type="project" value="TreeGrafter"/>
</dbReference>
<dbReference type="PRINTS" id="PR00669">
    <property type="entry name" value="INHIBINA"/>
</dbReference>
<gene>
    <name evidence="12" type="primary">BMP4</name>
    <name evidence="12" type="ORF">g.13889</name>
</gene>
<dbReference type="GO" id="GO:0008083">
    <property type="term" value="F:growth factor activity"/>
    <property type="evidence" value="ECO:0007669"/>
    <property type="project" value="UniProtKB-KW"/>
</dbReference>
<dbReference type="Pfam" id="PF00688">
    <property type="entry name" value="TGFb_propeptide"/>
    <property type="match status" value="1"/>
</dbReference>
<keyword evidence="7" id="KW-0325">Glycoprotein</keyword>
<comment type="similarity">
    <text evidence="2 8">Belongs to the TGF-beta family.</text>
</comment>
<evidence type="ECO:0000256" key="4">
    <source>
        <dbReference type="ARBA" id="ARBA00022729"/>
    </source>
</evidence>
<evidence type="ECO:0000256" key="10">
    <source>
        <dbReference type="SAM" id="Phobius"/>
    </source>
</evidence>
<organism evidence="12">
    <name type="scientific">Aceria tosichella</name>
    <name type="common">wheat curl mite</name>
    <dbReference type="NCBI Taxonomy" id="561515"/>
    <lineage>
        <taxon>Eukaryota</taxon>
        <taxon>Metazoa</taxon>
        <taxon>Ecdysozoa</taxon>
        <taxon>Arthropoda</taxon>
        <taxon>Chelicerata</taxon>
        <taxon>Arachnida</taxon>
        <taxon>Acari</taxon>
        <taxon>Acariformes</taxon>
        <taxon>Trombidiformes</taxon>
        <taxon>Prostigmata</taxon>
        <taxon>Eupodina</taxon>
        <taxon>Eriophyoidea</taxon>
        <taxon>Eriophyidae</taxon>
        <taxon>Eriophyinae</taxon>
        <taxon>Aceriini</taxon>
        <taxon>Aceria</taxon>
    </lineage>
</organism>
<evidence type="ECO:0000313" key="12">
    <source>
        <dbReference type="EMBL" id="MDE50266.1"/>
    </source>
</evidence>
<dbReference type="SUPFAM" id="SSF57501">
    <property type="entry name" value="Cystine-knot cytokines"/>
    <property type="match status" value="1"/>
</dbReference>
<evidence type="ECO:0000256" key="6">
    <source>
        <dbReference type="ARBA" id="ARBA00023157"/>
    </source>
</evidence>